<dbReference type="OrthoDB" id="526868at2759"/>
<organism evidence="3 4">
    <name type="scientific">Chlamydomonas reinhardtii</name>
    <name type="common">Chlamydomonas smithii</name>
    <dbReference type="NCBI Taxonomy" id="3055"/>
    <lineage>
        <taxon>Eukaryota</taxon>
        <taxon>Viridiplantae</taxon>
        <taxon>Chlorophyta</taxon>
        <taxon>core chlorophytes</taxon>
        <taxon>Chlorophyceae</taxon>
        <taxon>CS clade</taxon>
        <taxon>Chlamydomonadales</taxon>
        <taxon>Chlamydomonadaceae</taxon>
        <taxon>Chlamydomonas</taxon>
    </lineage>
</organism>
<accession>A8IUY6</accession>
<feature type="region of interest" description="Disordered" evidence="1">
    <location>
        <begin position="222"/>
        <end position="245"/>
    </location>
</feature>
<evidence type="ECO:0000256" key="1">
    <source>
        <dbReference type="SAM" id="MobiDB-lite"/>
    </source>
</evidence>
<evidence type="ECO:0000256" key="2">
    <source>
        <dbReference type="SAM" id="SignalP"/>
    </source>
</evidence>
<sequence>MRAFIAFVLALAVFAAVQVQGAQYNVTWADDGSPIDLSVNCSDVVQFSWLPRHELEQSRGYGCGKPTIRNFGEGVNIVAPLVFANPGTYTFACNIEDHCTVGKQLAKVHVGACSTPKNTINWAYRRDNASYAALQLTCGETLTFSWTSGRHDVAEVEKPDCTSPTIAYYGNGTRFDNGTYFPPASTGSVSFTYTKAGRHHYKCDVPSHCSVGRMLLTVDVTCPTKSASPPPRRRSPPPRKWVHWG</sequence>
<dbReference type="HOGENOM" id="CLU_1134927_0_0_1"/>
<dbReference type="PANTHER" id="PTHR33021:SF339">
    <property type="entry name" value="OS07G0570600 PROTEIN"/>
    <property type="match status" value="1"/>
</dbReference>
<dbReference type="InterPro" id="IPR039391">
    <property type="entry name" value="Phytocyanin-like"/>
</dbReference>
<dbReference type="AlphaFoldDB" id="A8IUY6"/>
<dbReference type="RefSeq" id="XP_001692681.1">
    <property type="nucleotide sequence ID" value="XM_001692629.2"/>
</dbReference>
<proteinExistence type="predicted"/>
<dbReference type="SUPFAM" id="SSF49503">
    <property type="entry name" value="Cupredoxins"/>
    <property type="match status" value="2"/>
</dbReference>
<dbReference type="PaxDb" id="3055-EDP03700"/>
<dbReference type="GO" id="GO:0009055">
    <property type="term" value="F:electron transfer activity"/>
    <property type="evidence" value="ECO:0007669"/>
    <property type="project" value="InterPro"/>
</dbReference>
<dbReference type="Proteomes" id="UP000006906">
    <property type="component" value="Chromosome 14"/>
</dbReference>
<name>A8IUY6_CHLRE</name>
<dbReference type="Gramene" id="PNW73353">
    <property type="protein sequence ID" value="PNW73353"/>
    <property type="gene ID" value="CHLRE_14g629050v5"/>
</dbReference>
<dbReference type="GeneID" id="5718370"/>
<dbReference type="Pfam" id="PF02298">
    <property type="entry name" value="Cu_bind_like"/>
    <property type="match status" value="1"/>
</dbReference>
<dbReference type="InterPro" id="IPR003245">
    <property type="entry name" value="Phytocyanin_dom"/>
</dbReference>
<keyword evidence="4" id="KW-1185">Reference proteome</keyword>
<dbReference type="InterPro" id="IPR008972">
    <property type="entry name" value="Cupredoxin"/>
</dbReference>
<dbReference type="EMBL" id="CM008975">
    <property type="protein sequence ID" value="PNW73353.1"/>
    <property type="molecule type" value="Genomic_DNA"/>
</dbReference>
<evidence type="ECO:0000313" key="4">
    <source>
        <dbReference type="Proteomes" id="UP000006906"/>
    </source>
</evidence>
<dbReference type="PANTHER" id="PTHR33021">
    <property type="entry name" value="BLUE COPPER PROTEIN"/>
    <property type="match status" value="1"/>
</dbReference>
<dbReference type="Gene3D" id="2.60.40.420">
    <property type="entry name" value="Cupredoxins - blue copper proteins"/>
    <property type="match status" value="1"/>
</dbReference>
<dbReference type="InParanoid" id="A8IUY6"/>
<feature type="signal peptide" evidence="2">
    <location>
        <begin position="1"/>
        <end position="21"/>
    </location>
</feature>
<keyword evidence="2" id="KW-0732">Signal</keyword>
<dbReference type="KEGG" id="cre:CHLRE_14g629050v5"/>
<protein>
    <submittedName>
        <fullName evidence="3">Uncharacterized protein</fullName>
    </submittedName>
</protein>
<evidence type="ECO:0000313" key="3">
    <source>
        <dbReference type="EMBL" id="PNW73353.1"/>
    </source>
</evidence>
<feature type="compositionally biased region" description="Basic residues" evidence="1">
    <location>
        <begin position="231"/>
        <end position="245"/>
    </location>
</feature>
<reference evidence="3 4" key="1">
    <citation type="journal article" date="2007" name="Science">
        <title>The Chlamydomonas genome reveals the evolution of key animal and plant functions.</title>
        <authorList>
            <person name="Merchant S.S."/>
            <person name="Prochnik S.E."/>
            <person name="Vallon O."/>
            <person name="Harris E.H."/>
            <person name="Karpowicz S.J."/>
            <person name="Witman G.B."/>
            <person name="Terry A."/>
            <person name="Salamov A."/>
            <person name="Fritz-Laylin L.K."/>
            <person name="Marechal-Drouard L."/>
            <person name="Marshall W.F."/>
            <person name="Qu L.H."/>
            <person name="Nelson D.R."/>
            <person name="Sanderfoot A.A."/>
            <person name="Spalding M.H."/>
            <person name="Kapitonov V.V."/>
            <person name="Ren Q."/>
            <person name="Ferris P."/>
            <person name="Lindquist E."/>
            <person name="Shapiro H."/>
            <person name="Lucas S.M."/>
            <person name="Grimwood J."/>
            <person name="Schmutz J."/>
            <person name="Cardol P."/>
            <person name="Cerutti H."/>
            <person name="Chanfreau G."/>
            <person name="Chen C.L."/>
            <person name="Cognat V."/>
            <person name="Croft M.T."/>
            <person name="Dent R."/>
            <person name="Dutcher S."/>
            <person name="Fernandez E."/>
            <person name="Fukuzawa H."/>
            <person name="Gonzalez-Ballester D."/>
            <person name="Gonzalez-Halphen D."/>
            <person name="Hallmann A."/>
            <person name="Hanikenne M."/>
            <person name="Hippler M."/>
            <person name="Inwood W."/>
            <person name="Jabbari K."/>
            <person name="Kalanon M."/>
            <person name="Kuras R."/>
            <person name="Lefebvre P.A."/>
            <person name="Lemaire S.D."/>
            <person name="Lobanov A.V."/>
            <person name="Lohr M."/>
            <person name="Manuell A."/>
            <person name="Meier I."/>
            <person name="Mets L."/>
            <person name="Mittag M."/>
            <person name="Mittelmeier T."/>
            <person name="Moroney J.V."/>
            <person name="Moseley J."/>
            <person name="Napoli C."/>
            <person name="Nedelcu A.M."/>
            <person name="Niyogi K."/>
            <person name="Novoselov S.V."/>
            <person name="Paulsen I.T."/>
            <person name="Pazour G."/>
            <person name="Purton S."/>
            <person name="Ral J.P."/>
            <person name="Riano-Pachon D.M."/>
            <person name="Riekhof W."/>
            <person name="Rymarquis L."/>
            <person name="Schroda M."/>
            <person name="Stern D."/>
            <person name="Umen J."/>
            <person name="Willows R."/>
            <person name="Wilson N."/>
            <person name="Zimmer S.L."/>
            <person name="Allmer J."/>
            <person name="Balk J."/>
            <person name="Bisova K."/>
            <person name="Chen C.J."/>
            <person name="Elias M."/>
            <person name="Gendler K."/>
            <person name="Hauser C."/>
            <person name="Lamb M.R."/>
            <person name="Ledford H."/>
            <person name="Long J.C."/>
            <person name="Minagawa J."/>
            <person name="Page M.D."/>
            <person name="Pan J."/>
            <person name="Pootakham W."/>
            <person name="Roje S."/>
            <person name="Rose A."/>
            <person name="Stahlberg E."/>
            <person name="Terauchi A.M."/>
            <person name="Yang P."/>
            <person name="Ball S."/>
            <person name="Bowler C."/>
            <person name="Dieckmann C.L."/>
            <person name="Gladyshev V.N."/>
            <person name="Green P."/>
            <person name="Jorgensen R."/>
            <person name="Mayfield S."/>
            <person name="Mueller-Roeber B."/>
            <person name="Rajamani S."/>
            <person name="Sayre R.T."/>
            <person name="Brokstein P."/>
            <person name="Dubchak I."/>
            <person name="Goodstein D."/>
            <person name="Hornick L."/>
            <person name="Huang Y.W."/>
            <person name="Jhaveri J."/>
            <person name="Luo Y."/>
            <person name="Martinez D."/>
            <person name="Ngau W.C."/>
            <person name="Otillar B."/>
            <person name="Poliakov A."/>
            <person name="Porter A."/>
            <person name="Szajkowski L."/>
            <person name="Werner G."/>
            <person name="Zhou K."/>
            <person name="Grigoriev I.V."/>
            <person name="Rokhsar D.S."/>
            <person name="Grossman A.R."/>
        </authorList>
    </citation>
    <scope>NUCLEOTIDE SEQUENCE [LARGE SCALE GENOMIC DNA]</scope>
    <source>
        <strain evidence="4">CC-503</strain>
    </source>
</reference>
<gene>
    <name evidence="3" type="ORF">CHLRE_14g629050v5</name>
</gene>
<feature type="chain" id="PRO_5014297514" evidence="2">
    <location>
        <begin position="22"/>
        <end position="245"/>
    </location>
</feature>